<reference evidence="2" key="2">
    <citation type="submission" date="2023-05" db="EMBL/GenBank/DDBJ databases">
        <authorList>
            <consortium name="Lawrence Berkeley National Laboratory"/>
            <person name="Steindorff A."/>
            <person name="Hensen N."/>
            <person name="Bonometti L."/>
            <person name="Westerberg I."/>
            <person name="Brannstrom I.O."/>
            <person name="Guillou S."/>
            <person name="Cros-Aarteil S."/>
            <person name="Calhoun S."/>
            <person name="Haridas S."/>
            <person name="Kuo A."/>
            <person name="Mondo S."/>
            <person name="Pangilinan J."/>
            <person name="Riley R."/>
            <person name="Labutti K."/>
            <person name="Andreopoulos B."/>
            <person name="Lipzen A."/>
            <person name="Chen C."/>
            <person name="Yanf M."/>
            <person name="Daum C."/>
            <person name="Ng V."/>
            <person name="Clum A."/>
            <person name="Ohm R."/>
            <person name="Martin F."/>
            <person name="Silar P."/>
            <person name="Natvig D."/>
            <person name="Lalanne C."/>
            <person name="Gautier V."/>
            <person name="Ament-Velasquez S.L."/>
            <person name="Kruys A."/>
            <person name="Hutchinson M.I."/>
            <person name="Powell A.J."/>
            <person name="Barry K."/>
            <person name="Miller A.N."/>
            <person name="Grigoriev I.V."/>
            <person name="Debuchy R."/>
            <person name="Gladieux P."/>
            <person name="Thoren M.H."/>
            <person name="Johannesson H."/>
        </authorList>
    </citation>
    <scope>NUCLEOTIDE SEQUENCE</scope>
    <source>
        <strain evidence="2">PSN309</strain>
    </source>
</reference>
<name>A0AAN6X401_9PEZI</name>
<feature type="compositionally biased region" description="Polar residues" evidence="1">
    <location>
        <begin position="187"/>
        <end position="202"/>
    </location>
</feature>
<feature type="region of interest" description="Disordered" evidence="1">
    <location>
        <begin position="1"/>
        <end position="130"/>
    </location>
</feature>
<keyword evidence="3" id="KW-1185">Reference proteome</keyword>
<organism evidence="2 3">
    <name type="scientific">Podospora australis</name>
    <dbReference type="NCBI Taxonomy" id="1536484"/>
    <lineage>
        <taxon>Eukaryota</taxon>
        <taxon>Fungi</taxon>
        <taxon>Dikarya</taxon>
        <taxon>Ascomycota</taxon>
        <taxon>Pezizomycotina</taxon>
        <taxon>Sordariomycetes</taxon>
        <taxon>Sordariomycetidae</taxon>
        <taxon>Sordariales</taxon>
        <taxon>Podosporaceae</taxon>
        <taxon>Podospora</taxon>
    </lineage>
</organism>
<feature type="compositionally biased region" description="Pro residues" evidence="1">
    <location>
        <begin position="63"/>
        <end position="73"/>
    </location>
</feature>
<reference evidence="2" key="1">
    <citation type="journal article" date="2023" name="Mol. Phylogenet. Evol.">
        <title>Genome-scale phylogeny and comparative genomics of the fungal order Sordariales.</title>
        <authorList>
            <person name="Hensen N."/>
            <person name="Bonometti L."/>
            <person name="Westerberg I."/>
            <person name="Brannstrom I.O."/>
            <person name="Guillou S."/>
            <person name="Cros-Aarteil S."/>
            <person name="Calhoun S."/>
            <person name="Haridas S."/>
            <person name="Kuo A."/>
            <person name="Mondo S."/>
            <person name="Pangilinan J."/>
            <person name="Riley R."/>
            <person name="LaButti K."/>
            <person name="Andreopoulos B."/>
            <person name="Lipzen A."/>
            <person name="Chen C."/>
            <person name="Yan M."/>
            <person name="Daum C."/>
            <person name="Ng V."/>
            <person name="Clum A."/>
            <person name="Steindorff A."/>
            <person name="Ohm R.A."/>
            <person name="Martin F."/>
            <person name="Silar P."/>
            <person name="Natvig D.O."/>
            <person name="Lalanne C."/>
            <person name="Gautier V."/>
            <person name="Ament-Velasquez S.L."/>
            <person name="Kruys A."/>
            <person name="Hutchinson M.I."/>
            <person name="Powell A.J."/>
            <person name="Barry K."/>
            <person name="Miller A.N."/>
            <person name="Grigoriev I.V."/>
            <person name="Debuchy R."/>
            <person name="Gladieux P."/>
            <person name="Hiltunen Thoren M."/>
            <person name="Johannesson H."/>
        </authorList>
    </citation>
    <scope>NUCLEOTIDE SEQUENCE</scope>
    <source>
        <strain evidence="2">PSN309</strain>
    </source>
</reference>
<proteinExistence type="predicted"/>
<feature type="region of interest" description="Disordered" evidence="1">
    <location>
        <begin position="148"/>
        <end position="217"/>
    </location>
</feature>
<protein>
    <submittedName>
        <fullName evidence="2">Uncharacterized protein</fullName>
    </submittedName>
</protein>
<feature type="compositionally biased region" description="Basic and acidic residues" evidence="1">
    <location>
        <begin position="171"/>
        <end position="182"/>
    </location>
</feature>
<gene>
    <name evidence="2" type="ORF">QBC35DRAFT_204458</name>
</gene>
<feature type="compositionally biased region" description="Polar residues" evidence="1">
    <location>
        <begin position="159"/>
        <end position="169"/>
    </location>
</feature>
<sequence>MNMPRNFRVPSAPGDIFSSRFDDGYLSEALSTLSPPLSPASPGHTSLPETTPLPTITRLSALTPPPRLSPTPQIPHGIPRPVSPSSTLSAPTPAPPPSLLQQDSEIKGQKRKGKMRFRNGIRRLGDSVSKISYSKSLGIPRLPLACNDGARPLPGENVGGNQTQENAHNAQLDKDTIHKKNGAEYTPSAQGKQTSFTSSQHWEQPRVVRGQLVSRDK</sequence>
<feature type="compositionally biased region" description="Low complexity" evidence="1">
    <location>
        <begin position="26"/>
        <end position="35"/>
    </location>
</feature>
<evidence type="ECO:0000313" key="2">
    <source>
        <dbReference type="EMBL" id="KAK4192856.1"/>
    </source>
</evidence>
<dbReference type="AlphaFoldDB" id="A0AAN6X401"/>
<dbReference type="Proteomes" id="UP001302126">
    <property type="component" value="Unassembled WGS sequence"/>
</dbReference>
<comment type="caution">
    <text evidence="2">The sequence shown here is derived from an EMBL/GenBank/DDBJ whole genome shotgun (WGS) entry which is preliminary data.</text>
</comment>
<feature type="compositionally biased region" description="Basic residues" evidence="1">
    <location>
        <begin position="109"/>
        <end position="121"/>
    </location>
</feature>
<accession>A0AAN6X401</accession>
<dbReference type="EMBL" id="MU864353">
    <property type="protein sequence ID" value="KAK4192856.1"/>
    <property type="molecule type" value="Genomic_DNA"/>
</dbReference>
<evidence type="ECO:0000256" key="1">
    <source>
        <dbReference type="SAM" id="MobiDB-lite"/>
    </source>
</evidence>
<evidence type="ECO:0000313" key="3">
    <source>
        <dbReference type="Proteomes" id="UP001302126"/>
    </source>
</evidence>
<feature type="compositionally biased region" description="Polar residues" evidence="1">
    <location>
        <begin position="43"/>
        <end position="60"/>
    </location>
</feature>